<protein>
    <submittedName>
        <fullName evidence="2">Uncharacterized protein</fullName>
    </submittedName>
</protein>
<name>A0AAN1Y7T0_9ENTR</name>
<dbReference type="AlphaFoldDB" id="A0AAN1Y7T0"/>
<dbReference type="Proteomes" id="UP001058353">
    <property type="component" value="Chromosome"/>
</dbReference>
<reference evidence="2" key="1">
    <citation type="submission" date="2022-07" db="EMBL/GenBank/DDBJ databases">
        <title>Complete genome sequence of carbapenem-resistant Klebsiella spp. in Japan.</title>
        <authorList>
            <person name="Maehana S."/>
            <person name="Suzuki M."/>
            <person name="Kitasato H."/>
        </authorList>
    </citation>
    <scope>NUCLEOTIDE SEQUENCE</scope>
    <source>
        <strain evidence="2">KAM644</strain>
    </source>
</reference>
<organism evidence="2 3">
    <name type="scientific">Klebsiella quasipneumoniae subsp. quasipneumoniae</name>
    <dbReference type="NCBI Taxonomy" id="1667327"/>
    <lineage>
        <taxon>Bacteria</taxon>
        <taxon>Pseudomonadati</taxon>
        <taxon>Pseudomonadota</taxon>
        <taxon>Gammaproteobacteria</taxon>
        <taxon>Enterobacterales</taxon>
        <taxon>Enterobacteriaceae</taxon>
        <taxon>Klebsiella/Raoultella group</taxon>
        <taxon>Klebsiella</taxon>
        <taxon>Klebsiella pneumoniae complex</taxon>
    </lineage>
</organism>
<evidence type="ECO:0000313" key="2">
    <source>
        <dbReference type="EMBL" id="BDO14642.1"/>
    </source>
</evidence>
<sequence length="57" mass="6125">MCTLSVPSGAASALKLSREITEAITNFIIVTFWASESALTIVSAAGKKIKLFVIRLR</sequence>
<feature type="transmembrane region" description="Helical" evidence="1">
    <location>
        <begin position="23"/>
        <end position="45"/>
    </location>
</feature>
<dbReference type="EMBL" id="AP026407">
    <property type="protein sequence ID" value="BDO14642.1"/>
    <property type="molecule type" value="Genomic_DNA"/>
</dbReference>
<evidence type="ECO:0000313" key="3">
    <source>
        <dbReference type="Proteomes" id="UP001058353"/>
    </source>
</evidence>
<keyword evidence="1" id="KW-1133">Transmembrane helix</keyword>
<proteinExistence type="predicted"/>
<keyword evidence="1" id="KW-0472">Membrane</keyword>
<gene>
    <name evidence="2" type="ORF">KAM644c_37080</name>
</gene>
<evidence type="ECO:0000256" key="1">
    <source>
        <dbReference type="SAM" id="Phobius"/>
    </source>
</evidence>
<accession>A0AAN1Y7T0</accession>
<keyword evidence="1" id="KW-0812">Transmembrane</keyword>